<comment type="caution">
    <text evidence="13">The sequence shown here is derived from an EMBL/GenBank/DDBJ whole genome shotgun (WGS) entry which is preliminary data.</text>
</comment>
<comment type="subcellular location">
    <subcellularLocation>
        <location evidence="1">Cell membrane</location>
        <topology evidence="1">Multi-pass membrane protein</topology>
    </subcellularLocation>
</comment>
<dbReference type="PANTHER" id="PTHR46382">
    <property type="entry name" value="PHOSPHATIDATE CYTIDYLYLTRANSFERASE"/>
    <property type="match status" value="1"/>
</dbReference>
<keyword evidence="9 12" id="KW-0472">Membrane</keyword>
<dbReference type="GO" id="GO:0004605">
    <property type="term" value="F:phosphatidate cytidylyltransferase activity"/>
    <property type="evidence" value="ECO:0007669"/>
    <property type="project" value="TreeGrafter"/>
</dbReference>
<feature type="transmembrane region" description="Helical" evidence="12">
    <location>
        <begin position="55"/>
        <end position="75"/>
    </location>
</feature>
<dbReference type="Pfam" id="PF01148">
    <property type="entry name" value="CTP_transf_1"/>
    <property type="match status" value="1"/>
</dbReference>
<evidence type="ECO:0000256" key="7">
    <source>
        <dbReference type="ARBA" id="ARBA00022989"/>
    </source>
</evidence>
<keyword evidence="11" id="KW-1208">Phospholipid metabolism</keyword>
<sequence length="271" mass="29903">MLLQVSGFAVLTFDGFFCAQESLTCFLIIDPTFAVTVLLVPITILRVVDLSHGVVEVGVTLVLDLVGVVCIPLLWCMVVEMVTGYARFDEDITPRFLTIFWGCELGAKLATQLMPRLCHVRRLPSSTPSIFPHLNPIDLVGGSAGASVAAWGATRTFAATIPLWQYILFAVVATLMSRYGRMFVGMLKQLSGVHCTGRLIPGIGMLDSLDRLLFMAATFAIFNRVVAPEVYAYDAKHSLVSQVEMLVKLTLDQQWVLQTLKQIIQLIHIRS</sequence>
<feature type="transmembrane region" description="Helical" evidence="12">
    <location>
        <begin position="28"/>
        <end position="48"/>
    </location>
</feature>
<evidence type="ECO:0000256" key="3">
    <source>
        <dbReference type="ARBA" id="ARBA00022516"/>
    </source>
</evidence>
<keyword evidence="3" id="KW-0444">Lipid biosynthesis</keyword>
<dbReference type="AlphaFoldDB" id="A0A6A5ATG6"/>
<evidence type="ECO:0000256" key="6">
    <source>
        <dbReference type="ARBA" id="ARBA00022695"/>
    </source>
</evidence>
<organism evidence="13 14">
    <name type="scientific">Aphanomyces astaci</name>
    <name type="common">Crayfish plague agent</name>
    <dbReference type="NCBI Taxonomy" id="112090"/>
    <lineage>
        <taxon>Eukaryota</taxon>
        <taxon>Sar</taxon>
        <taxon>Stramenopiles</taxon>
        <taxon>Oomycota</taxon>
        <taxon>Saprolegniomycetes</taxon>
        <taxon>Saprolegniales</taxon>
        <taxon>Verrucalvaceae</taxon>
        <taxon>Aphanomyces</taxon>
    </lineage>
</organism>
<proteinExistence type="predicted"/>
<dbReference type="GO" id="GO:0016024">
    <property type="term" value="P:CDP-diacylglycerol biosynthetic process"/>
    <property type="evidence" value="ECO:0007669"/>
    <property type="project" value="TreeGrafter"/>
</dbReference>
<keyword evidence="2" id="KW-1003">Cell membrane</keyword>
<keyword evidence="8" id="KW-0443">Lipid metabolism</keyword>
<protein>
    <submittedName>
        <fullName evidence="13">Uncharacterized protein</fullName>
    </submittedName>
</protein>
<keyword evidence="7 12" id="KW-1133">Transmembrane helix</keyword>
<keyword evidence="6" id="KW-0548">Nucleotidyltransferase</keyword>
<evidence type="ECO:0000256" key="12">
    <source>
        <dbReference type="SAM" id="Phobius"/>
    </source>
</evidence>
<keyword evidence="5 12" id="KW-0812">Transmembrane</keyword>
<evidence type="ECO:0000256" key="4">
    <source>
        <dbReference type="ARBA" id="ARBA00022679"/>
    </source>
</evidence>
<evidence type="ECO:0000256" key="11">
    <source>
        <dbReference type="ARBA" id="ARBA00023264"/>
    </source>
</evidence>
<keyword evidence="4" id="KW-0808">Transferase</keyword>
<evidence type="ECO:0000313" key="13">
    <source>
        <dbReference type="EMBL" id="KAF0775526.1"/>
    </source>
</evidence>
<dbReference type="EMBL" id="VJMI01001439">
    <property type="protein sequence ID" value="KAF0775526.1"/>
    <property type="molecule type" value="Genomic_DNA"/>
</dbReference>
<evidence type="ECO:0000256" key="1">
    <source>
        <dbReference type="ARBA" id="ARBA00004651"/>
    </source>
</evidence>
<dbReference type="VEuPathDB" id="FungiDB:H257_03578"/>
<evidence type="ECO:0000256" key="8">
    <source>
        <dbReference type="ARBA" id="ARBA00023098"/>
    </source>
</evidence>
<evidence type="ECO:0000256" key="5">
    <source>
        <dbReference type="ARBA" id="ARBA00022692"/>
    </source>
</evidence>
<name>A0A6A5ATG6_APHAT</name>
<dbReference type="GO" id="GO:0005886">
    <property type="term" value="C:plasma membrane"/>
    <property type="evidence" value="ECO:0007669"/>
    <property type="project" value="UniProtKB-SubCell"/>
</dbReference>
<evidence type="ECO:0000313" key="14">
    <source>
        <dbReference type="Proteomes" id="UP000469452"/>
    </source>
</evidence>
<keyword evidence="10" id="KW-0594">Phospholipid biosynthesis</keyword>
<evidence type="ECO:0000256" key="2">
    <source>
        <dbReference type="ARBA" id="ARBA00022475"/>
    </source>
</evidence>
<evidence type="ECO:0000256" key="9">
    <source>
        <dbReference type="ARBA" id="ARBA00023136"/>
    </source>
</evidence>
<accession>A0A6A5ATG6</accession>
<evidence type="ECO:0000256" key="10">
    <source>
        <dbReference type="ARBA" id="ARBA00023209"/>
    </source>
</evidence>
<dbReference type="Proteomes" id="UP000469452">
    <property type="component" value="Unassembled WGS sequence"/>
</dbReference>
<gene>
    <name evidence="13" type="ORF">AaE_000773</name>
</gene>
<reference evidence="13 14" key="1">
    <citation type="submission" date="2019-06" db="EMBL/GenBank/DDBJ databases">
        <title>Genomics analysis of Aphanomyces spp. identifies a new class of oomycete effector associated with host adaptation.</title>
        <authorList>
            <person name="Gaulin E."/>
        </authorList>
    </citation>
    <scope>NUCLEOTIDE SEQUENCE [LARGE SCALE GENOMIC DNA]</scope>
    <source>
        <strain evidence="13 14">E</strain>
    </source>
</reference>
<dbReference type="PANTHER" id="PTHR46382:SF1">
    <property type="entry name" value="PHOSPHATIDATE CYTIDYLYLTRANSFERASE"/>
    <property type="match status" value="1"/>
</dbReference>